<evidence type="ECO:0000313" key="1">
    <source>
        <dbReference type="EMBL" id="GME81660.1"/>
    </source>
</evidence>
<name>A0ACB5T4Y9_AMBMO</name>
<gene>
    <name evidence="1" type="ORF">Amon02_000507400</name>
</gene>
<protein>
    <submittedName>
        <fullName evidence="1">Unnamed protein product</fullName>
    </submittedName>
</protein>
<organism evidence="1 2">
    <name type="scientific">Ambrosiozyma monospora</name>
    <name type="common">Yeast</name>
    <name type="synonym">Endomycopsis monosporus</name>
    <dbReference type="NCBI Taxonomy" id="43982"/>
    <lineage>
        <taxon>Eukaryota</taxon>
        <taxon>Fungi</taxon>
        <taxon>Dikarya</taxon>
        <taxon>Ascomycota</taxon>
        <taxon>Saccharomycotina</taxon>
        <taxon>Pichiomycetes</taxon>
        <taxon>Pichiales</taxon>
        <taxon>Pichiaceae</taxon>
        <taxon>Ambrosiozyma</taxon>
    </lineage>
</organism>
<comment type="caution">
    <text evidence="1">The sequence shown here is derived from an EMBL/GenBank/DDBJ whole genome shotgun (WGS) entry which is preliminary data.</text>
</comment>
<accession>A0ACB5T4Y9</accession>
<reference evidence="1" key="1">
    <citation type="submission" date="2023-04" db="EMBL/GenBank/DDBJ databases">
        <title>Ambrosiozyma monospora NBRC 10751.</title>
        <authorList>
            <person name="Ichikawa N."/>
            <person name="Sato H."/>
            <person name="Tonouchi N."/>
        </authorList>
    </citation>
    <scope>NUCLEOTIDE SEQUENCE</scope>
    <source>
        <strain evidence="1">NBRC 10751</strain>
    </source>
</reference>
<proteinExistence type="predicted"/>
<keyword evidence="2" id="KW-1185">Reference proteome</keyword>
<sequence>MLLNKTRLLSTVIFTQGTDETIAVTYVSATKEYKVEKFPVHVLDPKLIEDTNGAGDAFAGGFIAGLVQGKELAGSIDQGQWLAKLSIQEVGPSFPFPKQTYTNQI</sequence>
<dbReference type="EMBL" id="BSXS01003635">
    <property type="protein sequence ID" value="GME81660.1"/>
    <property type="molecule type" value="Genomic_DNA"/>
</dbReference>
<dbReference type="Proteomes" id="UP001165064">
    <property type="component" value="Unassembled WGS sequence"/>
</dbReference>
<evidence type="ECO:0000313" key="2">
    <source>
        <dbReference type="Proteomes" id="UP001165064"/>
    </source>
</evidence>